<dbReference type="AlphaFoldDB" id="A0A9D8KIB5"/>
<gene>
    <name evidence="1" type="ORF">JW984_14740</name>
</gene>
<protein>
    <submittedName>
        <fullName evidence="1">Uncharacterized protein</fullName>
    </submittedName>
</protein>
<reference evidence="1" key="2">
    <citation type="submission" date="2021-01" db="EMBL/GenBank/DDBJ databases">
        <authorList>
            <person name="Hahn C.R."/>
            <person name="Youssef N.H."/>
            <person name="Elshahed M."/>
        </authorList>
    </citation>
    <scope>NUCLEOTIDE SEQUENCE</scope>
    <source>
        <strain evidence="1">Zod_Metabat.24</strain>
    </source>
</reference>
<comment type="caution">
    <text evidence="1">The sequence shown here is derived from an EMBL/GenBank/DDBJ whole genome shotgun (WGS) entry which is preliminary data.</text>
</comment>
<reference evidence="1" key="1">
    <citation type="journal article" date="2021" name="Environ. Microbiol.">
        <title>Genomic characterization of three novel Desulfobacterota classes expand the metabolic and phylogenetic diversity of the phylum.</title>
        <authorList>
            <person name="Murphy C.L."/>
            <person name="Biggerstaff J."/>
            <person name="Eichhorn A."/>
            <person name="Ewing E."/>
            <person name="Shahan R."/>
            <person name="Soriano D."/>
            <person name="Stewart S."/>
            <person name="VanMol K."/>
            <person name="Walker R."/>
            <person name="Walters P."/>
            <person name="Elshahed M.S."/>
            <person name="Youssef N.H."/>
        </authorList>
    </citation>
    <scope>NUCLEOTIDE SEQUENCE</scope>
    <source>
        <strain evidence="1">Zod_Metabat.24</strain>
    </source>
</reference>
<evidence type="ECO:0000313" key="2">
    <source>
        <dbReference type="Proteomes" id="UP000809273"/>
    </source>
</evidence>
<dbReference type="Proteomes" id="UP000809273">
    <property type="component" value="Unassembled WGS sequence"/>
</dbReference>
<evidence type="ECO:0000313" key="1">
    <source>
        <dbReference type="EMBL" id="MBN1574452.1"/>
    </source>
</evidence>
<organism evidence="1 2">
    <name type="scientific">Candidatus Zymogenus saltonus</name>
    <dbReference type="NCBI Taxonomy" id="2844893"/>
    <lineage>
        <taxon>Bacteria</taxon>
        <taxon>Deltaproteobacteria</taxon>
        <taxon>Candidatus Zymogenia</taxon>
        <taxon>Candidatus Zymogeniales</taxon>
        <taxon>Candidatus Zymogenaceae</taxon>
        <taxon>Candidatus Zymogenus</taxon>
    </lineage>
</organism>
<proteinExistence type="predicted"/>
<sequence length="203" mass="23568">MLEKFFYACPECGEFDAIMTDDQDAVSCTKCGANYYFDDKYNLVSEKGGKKKTRTLAEWYESIRGKKLKEIKDDSFPRIEGEKLFARSKRAELFQEVPAGIFKGFKGIRAKLYKFKKIDEGNLYLSNRRLLFIGQGEHSIGLDELSSCTIESHMVIVNTKRGHAFSFEFLEESGKKWEDIIRDKLVEFYGVKKIREFQPKIAF</sequence>
<accession>A0A9D8KIB5</accession>
<name>A0A9D8KIB5_9DELT</name>
<dbReference type="EMBL" id="JAFGIX010000080">
    <property type="protein sequence ID" value="MBN1574452.1"/>
    <property type="molecule type" value="Genomic_DNA"/>
</dbReference>